<evidence type="ECO:0000259" key="1">
    <source>
        <dbReference type="PROSITE" id="PS50801"/>
    </source>
</evidence>
<dbReference type="InterPro" id="IPR002645">
    <property type="entry name" value="STAS_dom"/>
</dbReference>
<dbReference type="RefSeq" id="WP_193928752.1">
    <property type="nucleotide sequence ID" value="NZ_JADEYC010000019.1"/>
</dbReference>
<name>A0A929FY34_9PSEU</name>
<dbReference type="InterPro" id="IPR036513">
    <property type="entry name" value="STAS_dom_sf"/>
</dbReference>
<evidence type="ECO:0000313" key="2">
    <source>
        <dbReference type="EMBL" id="MBE9375321.1"/>
    </source>
</evidence>
<dbReference type="Gene3D" id="3.30.750.24">
    <property type="entry name" value="STAS domain"/>
    <property type="match status" value="1"/>
</dbReference>
<organism evidence="2 3">
    <name type="scientific">Saccharopolyspora montiporae</name>
    <dbReference type="NCBI Taxonomy" id="2781240"/>
    <lineage>
        <taxon>Bacteria</taxon>
        <taxon>Bacillati</taxon>
        <taxon>Actinomycetota</taxon>
        <taxon>Actinomycetes</taxon>
        <taxon>Pseudonocardiales</taxon>
        <taxon>Pseudonocardiaceae</taxon>
        <taxon>Saccharopolyspora</taxon>
    </lineage>
</organism>
<protein>
    <submittedName>
        <fullName evidence="2">STAS domain-containing protein</fullName>
    </submittedName>
</protein>
<sequence>MFDEQAADGRIPAPRAAIVPGGGTLRLRAHSPAPGVLAIEADGVLDINAATGFGEWLRARMVPGAQTVVLDLSGLTFLSTHGVVALLEAGHRSLMCGVRLVLVTGNRVVDQLLGLLDVADRFDYASDVAEFAVSERPSGAPAPGPA</sequence>
<dbReference type="PROSITE" id="PS50801">
    <property type="entry name" value="STAS"/>
    <property type="match status" value="1"/>
</dbReference>
<accession>A0A929FY34</accession>
<dbReference type="Proteomes" id="UP000598360">
    <property type="component" value="Unassembled WGS sequence"/>
</dbReference>
<dbReference type="AlphaFoldDB" id="A0A929FY34"/>
<dbReference type="EMBL" id="JADEYC010000019">
    <property type="protein sequence ID" value="MBE9375321.1"/>
    <property type="molecule type" value="Genomic_DNA"/>
</dbReference>
<gene>
    <name evidence="2" type="ORF">IQ251_12785</name>
</gene>
<keyword evidence="3" id="KW-1185">Reference proteome</keyword>
<feature type="domain" description="STAS" evidence="1">
    <location>
        <begin position="34"/>
        <end position="113"/>
    </location>
</feature>
<comment type="caution">
    <text evidence="2">The sequence shown here is derived from an EMBL/GenBank/DDBJ whole genome shotgun (WGS) entry which is preliminary data.</text>
</comment>
<dbReference type="Pfam" id="PF01740">
    <property type="entry name" value="STAS"/>
    <property type="match status" value="1"/>
</dbReference>
<proteinExistence type="predicted"/>
<dbReference type="CDD" id="cd07043">
    <property type="entry name" value="STAS_anti-anti-sigma_factors"/>
    <property type="match status" value="1"/>
</dbReference>
<reference evidence="2" key="1">
    <citation type="submission" date="2020-10" db="EMBL/GenBank/DDBJ databases">
        <title>Diversity and distribution of actinomycetes associated with coral in the coast of Hainan.</title>
        <authorList>
            <person name="Li F."/>
        </authorList>
    </citation>
    <scope>NUCLEOTIDE SEQUENCE</scope>
    <source>
        <strain evidence="2">HNM0983</strain>
    </source>
</reference>
<evidence type="ECO:0000313" key="3">
    <source>
        <dbReference type="Proteomes" id="UP000598360"/>
    </source>
</evidence>
<dbReference type="SUPFAM" id="SSF52091">
    <property type="entry name" value="SpoIIaa-like"/>
    <property type="match status" value="1"/>
</dbReference>